<keyword evidence="2" id="KW-0328">Glycosyltransferase</keyword>
<accession>A0A3B0M6B9</accession>
<dbReference type="GO" id="GO:0009245">
    <property type="term" value="P:lipid A biosynthetic process"/>
    <property type="evidence" value="ECO:0007669"/>
    <property type="project" value="TreeGrafter"/>
</dbReference>
<reference evidence="3" key="1">
    <citation type="submission" date="2018-08" db="EMBL/GenBank/DDBJ databases">
        <authorList>
            <person name="Rodrigo-Torres L."/>
            <person name="Arahal R. D."/>
            <person name="Lucena T."/>
        </authorList>
    </citation>
    <scope>NUCLEOTIDE SEQUENCE [LARGE SCALE GENOMIC DNA]</scope>
    <source>
        <strain evidence="3">CECT 7235</strain>
    </source>
</reference>
<dbReference type="PANTHER" id="PTHR42755:SF1">
    <property type="entry name" value="3-DEOXY-D-MANNO-OCTULOSONIC ACID TRANSFERASE, MITOCHONDRIAL-RELATED"/>
    <property type="match status" value="1"/>
</dbReference>
<proteinExistence type="inferred from homology"/>
<dbReference type="InterPro" id="IPR039901">
    <property type="entry name" value="Kdotransferase"/>
</dbReference>
<organism evidence="2 3">
    <name type="scientific">Roseinatronobacter ekhonensis</name>
    <dbReference type="NCBI Taxonomy" id="254356"/>
    <lineage>
        <taxon>Bacteria</taxon>
        <taxon>Pseudomonadati</taxon>
        <taxon>Pseudomonadota</taxon>
        <taxon>Alphaproteobacteria</taxon>
        <taxon>Rhodobacterales</taxon>
        <taxon>Paracoccaceae</taxon>
        <taxon>Roseinatronobacter</taxon>
    </lineage>
</organism>
<dbReference type="EC" id="2.4.99.12" evidence="1"/>
<name>A0A3B0M6B9_9RHOB</name>
<dbReference type="Proteomes" id="UP000272908">
    <property type="component" value="Unassembled WGS sequence"/>
</dbReference>
<dbReference type="GO" id="GO:0009244">
    <property type="term" value="P:lipopolysaccharide core region biosynthetic process"/>
    <property type="evidence" value="ECO:0007669"/>
    <property type="project" value="UniProtKB-UniRule"/>
</dbReference>
<comment type="catalytic activity">
    <reaction evidence="1">
        <text>lipid IVA (E. coli) + CMP-3-deoxy-beta-D-manno-octulosonate = alpha-Kdo-(2-&gt;6)-lipid IVA (E. coli) + CMP + H(+)</text>
        <dbReference type="Rhea" id="RHEA:28066"/>
        <dbReference type="ChEBI" id="CHEBI:15378"/>
        <dbReference type="ChEBI" id="CHEBI:58603"/>
        <dbReference type="ChEBI" id="CHEBI:60364"/>
        <dbReference type="ChEBI" id="CHEBI:60377"/>
        <dbReference type="ChEBI" id="CHEBI:85987"/>
        <dbReference type="EC" id="2.4.99.12"/>
    </reaction>
</comment>
<evidence type="ECO:0000313" key="3">
    <source>
        <dbReference type="Proteomes" id="UP000272908"/>
    </source>
</evidence>
<dbReference type="PANTHER" id="PTHR42755">
    <property type="entry name" value="3-DEOXY-MANNO-OCTULOSONATE CYTIDYLYLTRANSFERASE"/>
    <property type="match status" value="1"/>
</dbReference>
<evidence type="ECO:0000313" key="2">
    <source>
        <dbReference type="EMBL" id="SUZ31591.1"/>
    </source>
</evidence>
<dbReference type="AlphaFoldDB" id="A0A3B0M6B9"/>
<keyword evidence="1" id="KW-0448">Lipopolysaccharide biosynthesis</keyword>
<dbReference type="GO" id="GO:0043842">
    <property type="term" value="F:Kdo transferase activity"/>
    <property type="evidence" value="ECO:0007669"/>
    <property type="project" value="UniProtKB-EC"/>
</dbReference>
<protein>
    <recommendedName>
        <fullName evidence="1">3-deoxy-D-manno-octulosonic acid transferase</fullName>
        <shortName evidence="1">Kdo transferase</shortName>
        <ecNumber evidence="1">2.4.99.12</ecNumber>
    </recommendedName>
    <alternativeName>
        <fullName evidence="1">Lipid IV(A) 3-deoxy-D-manno-octulosonic acid transferase</fullName>
    </alternativeName>
</protein>
<keyword evidence="3" id="KW-1185">Reference proteome</keyword>
<gene>
    <name evidence="2" type="primary">waaA_1</name>
    <name evidence="2" type="ORF">ROE7235_01340</name>
</gene>
<dbReference type="GO" id="GO:0005886">
    <property type="term" value="C:plasma membrane"/>
    <property type="evidence" value="ECO:0007669"/>
    <property type="project" value="UniProtKB-SubCell"/>
</dbReference>
<keyword evidence="1" id="KW-1003">Cell membrane</keyword>
<dbReference type="UniPathway" id="UPA00958"/>
<comment type="function">
    <text evidence="1">Involved in lipopolysaccharide (LPS) biosynthesis. Catalyzes the transfer of 3-deoxy-D-manno-octulosonate (Kdo) residue(s) from CMP-Kdo to lipid IV(A), the tetraacyldisaccharide-1,4'-bisphosphate precursor of lipid A.</text>
</comment>
<comment type="similarity">
    <text evidence="1">Belongs to the glycosyltransferase group 1 family.</text>
</comment>
<evidence type="ECO:0000256" key="1">
    <source>
        <dbReference type="RuleBase" id="RU365103"/>
    </source>
</evidence>
<keyword evidence="1 2" id="KW-0808">Transferase</keyword>
<keyword evidence="1" id="KW-0472">Membrane</keyword>
<sequence length="388" mass="42229">MTGRLDHRVSEDGMSLVAGLGSPLVWLHCDSPSRLEKLTALSEAVLQADEEVGVLLIYPQACPPPAEIPRRLCLPCADDGAALGRKLAAKTRIGAALIAARSLPAGVVAPLAKQGTRVLLAEMAVPRAEGFWSMTPGYKRRAFSRVSHVFLATERARALWREAGFADERLSVIGTLSQVPLALKCNETERETLAESLRHRTVWLAAGVPPEEEERVIAVQQEALRESHRLALILHPADPMRGPELYARFAHQFTMALRSRDDPITPETQVYIADTEGERGLWYRLAVACYMGGSFSKGSSFSPMEAAGLGCAIVHGPEKGQFAAAFDLLAERRATRRLTRPPALGAMMRAVLRPEQAAEMAHRGWQIVSEGSEATETLVTALLAACRE</sequence>
<dbReference type="Gene3D" id="3.40.50.2000">
    <property type="entry name" value="Glycogen Phosphorylase B"/>
    <property type="match status" value="1"/>
</dbReference>
<comment type="pathway">
    <text evidence="1">Bacterial outer membrane biogenesis; LPS core biosynthesis.</text>
</comment>
<comment type="subcellular location">
    <subcellularLocation>
        <location evidence="1">Cell membrane</location>
    </subcellularLocation>
</comment>
<dbReference type="EMBL" id="UIHC01000009">
    <property type="protein sequence ID" value="SUZ31591.1"/>
    <property type="molecule type" value="Genomic_DNA"/>
</dbReference>